<dbReference type="InterPro" id="IPR053163">
    <property type="entry name" value="HTH-type_regulator_Rgg"/>
</dbReference>
<evidence type="ECO:0000256" key="1">
    <source>
        <dbReference type="PROSITE-ProRule" id="PRU00339"/>
    </source>
</evidence>
<dbReference type="Gene3D" id="1.25.40.10">
    <property type="entry name" value="Tetratricopeptide repeat domain"/>
    <property type="match status" value="1"/>
</dbReference>
<dbReference type="SMART" id="SM00028">
    <property type="entry name" value="TPR"/>
    <property type="match status" value="2"/>
</dbReference>
<dbReference type="SUPFAM" id="SSF47413">
    <property type="entry name" value="lambda repressor-like DNA-binding domains"/>
    <property type="match status" value="1"/>
</dbReference>
<dbReference type="SMART" id="SM00530">
    <property type="entry name" value="HTH_XRE"/>
    <property type="match status" value="1"/>
</dbReference>
<evidence type="ECO:0000313" key="3">
    <source>
        <dbReference type="EMBL" id="SCC27593.1"/>
    </source>
</evidence>
<dbReference type="InterPro" id="IPR019734">
    <property type="entry name" value="TPR_rpt"/>
</dbReference>
<protein>
    <submittedName>
        <fullName evidence="3">Tetratricopeptide repeat-containing protein</fullName>
    </submittedName>
</protein>
<dbReference type="OrthoDB" id="1150409at2"/>
<evidence type="ECO:0000259" key="2">
    <source>
        <dbReference type="PROSITE" id="PS50943"/>
    </source>
</evidence>
<dbReference type="InterPro" id="IPR010982">
    <property type="entry name" value="Lambda_DNA-bd_dom_sf"/>
</dbReference>
<feature type="domain" description="HTH cro/C1-type" evidence="2">
    <location>
        <begin position="10"/>
        <end position="63"/>
    </location>
</feature>
<gene>
    <name evidence="3" type="ORF">GA0061094_3608</name>
</gene>
<organism evidence="3 4">
    <name type="scientific">[Bacillus] enclensis</name>
    <dbReference type="NCBI Taxonomy" id="1402860"/>
    <lineage>
        <taxon>Bacteria</taxon>
        <taxon>Bacillati</taxon>
        <taxon>Bacillota</taxon>
        <taxon>Bacilli</taxon>
        <taxon>Bacillales</taxon>
        <taxon>Bacillaceae</taxon>
        <taxon>Rossellomorea</taxon>
    </lineage>
</organism>
<dbReference type="SUPFAM" id="SSF48452">
    <property type="entry name" value="TPR-like"/>
    <property type="match status" value="1"/>
</dbReference>
<dbReference type="PANTHER" id="PTHR37038">
    <property type="entry name" value="TRANSCRIPTIONAL REGULATOR-RELATED"/>
    <property type="match status" value="1"/>
</dbReference>
<dbReference type="EMBL" id="FMAU01000005">
    <property type="protein sequence ID" value="SCC27593.1"/>
    <property type="molecule type" value="Genomic_DNA"/>
</dbReference>
<dbReference type="AlphaFoldDB" id="A0A0V8HBE5"/>
<dbReference type="Pfam" id="PF18768">
    <property type="entry name" value="RNPP_C"/>
    <property type="match status" value="1"/>
</dbReference>
<dbReference type="Pfam" id="PF01381">
    <property type="entry name" value="HTH_3"/>
    <property type="match status" value="1"/>
</dbReference>
<keyword evidence="4" id="KW-1185">Reference proteome</keyword>
<dbReference type="InterPro" id="IPR001387">
    <property type="entry name" value="Cro/C1-type_HTH"/>
</dbReference>
<proteinExistence type="predicted"/>
<dbReference type="PANTHER" id="PTHR37038:SF14">
    <property type="entry name" value="TRANSCRIPTIONAL ACTIVATOR"/>
    <property type="match status" value="1"/>
</dbReference>
<dbReference type="PROSITE" id="PS50005">
    <property type="entry name" value="TPR"/>
    <property type="match status" value="1"/>
</dbReference>
<sequence>MDYSLIGKKIKELRNISGLTQGELAEGICTQALISRIEKGAVDPSADVLYRISTRLGVDVNYFFEIGSTPRLDYIREVERQLRKLRGKLLYEDIMDIVKAEEKNPLFMNDAYNKQLLLWHRGIYAQEIEKDGDKAYRLMEDALMLTYDQKRAMSEREMTISISLGIIEFSRCHYEEALKMYDKVGQSIRLAVYLHDKSIKTRLYYNIARVFTRQGRYKESIEYCKEALKWNIKVENLYGFAHLNYHIGYNLELQGLWEEALPYLNKAEMLFRIQGNQKLVSFIHSKKEELLEKIKDNT</sequence>
<feature type="repeat" description="TPR" evidence="1">
    <location>
        <begin position="201"/>
        <end position="234"/>
    </location>
</feature>
<keyword evidence="1" id="KW-0802">TPR repeat</keyword>
<accession>A0A0V8HBE5</accession>
<dbReference type="InterPro" id="IPR011990">
    <property type="entry name" value="TPR-like_helical_dom_sf"/>
</dbReference>
<dbReference type="GO" id="GO:0003677">
    <property type="term" value="F:DNA binding"/>
    <property type="evidence" value="ECO:0007669"/>
    <property type="project" value="InterPro"/>
</dbReference>
<name>A0A0V8HBE5_9BACI</name>
<dbReference type="CDD" id="cd00093">
    <property type="entry name" value="HTH_XRE"/>
    <property type="match status" value="1"/>
</dbReference>
<dbReference type="InterPro" id="IPR041315">
    <property type="entry name" value="PlcR_TPR"/>
</dbReference>
<dbReference type="Proteomes" id="UP000181997">
    <property type="component" value="Unassembled WGS sequence"/>
</dbReference>
<reference evidence="4" key="1">
    <citation type="submission" date="2016-08" db="EMBL/GenBank/DDBJ databases">
        <authorList>
            <person name="Varghese N."/>
            <person name="Submissions Spin"/>
        </authorList>
    </citation>
    <scope>NUCLEOTIDE SEQUENCE [LARGE SCALE GENOMIC DNA]</scope>
    <source>
        <strain evidence="4">SGD-1123</strain>
    </source>
</reference>
<evidence type="ECO:0000313" key="4">
    <source>
        <dbReference type="Proteomes" id="UP000181997"/>
    </source>
</evidence>
<dbReference type="PROSITE" id="PS50943">
    <property type="entry name" value="HTH_CROC1"/>
    <property type="match status" value="1"/>
</dbReference>
<dbReference type="RefSeq" id="WP_058299542.1">
    <property type="nucleotide sequence ID" value="NZ_FMAU01000005.1"/>
</dbReference>